<proteinExistence type="predicted"/>
<keyword evidence="2" id="KW-1185">Reference proteome</keyword>
<dbReference type="RefSeq" id="WP_162424965.1">
    <property type="nucleotide sequence ID" value="NZ_WVIE01000030.1"/>
</dbReference>
<organism evidence="1 2">
    <name type="scientific">Myxacorys almedinensis A</name>
    <dbReference type="NCBI Taxonomy" id="2690445"/>
    <lineage>
        <taxon>Bacteria</taxon>
        <taxon>Bacillati</taxon>
        <taxon>Cyanobacteriota</taxon>
        <taxon>Cyanophyceae</taxon>
        <taxon>Leptolyngbyales</taxon>
        <taxon>Leptolyngbyaceae</taxon>
        <taxon>Myxacorys</taxon>
        <taxon>Myxacorys almedinensis</taxon>
    </lineage>
</organism>
<dbReference type="Pfam" id="PF11209">
    <property type="entry name" value="LmeA"/>
    <property type="match status" value="1"/>
</dbReference>
<protein>
    <submittedName>
        <fullName evidence="1">LmeA family phospholipid-binding protein</fullName>
    </submittedName>
</protein>
<comment type="caution">
    <text evidence="1">The sequence shown here is derived from an EMBL/GenBank/DDBJ whole genome shotgun (WGS) entry which is preliminary data.</text>
</comment>
<dbReference type="EMBL" id="WVIE01000030">
    <property type="protein sequence ID" value="NDJ19440.1"/>
    <property type="molecule type" value="Genomic_DNA"/>
</dbReference>
<accession>A0A8J7ZCI5</accession>
<reference evidence="1" key="1">
    <citation type="submission" date="2019-12" db="EMBL/GenBank/DDBJ databases">
        <title>High-Quality draft genome sequences of three cyanobacteria isolated from the limestone walls of the Old Cathedral of Coimbra.</title>
        <authorList>
            <person name="Tiago I."/>
            <person name="Soares F."/>
            <person name="Portugal A."/>
        </authorList>
    </citation>
    <scope>NUCLEOTIDE SEQUENCE</scope>
    <source>
        <strain evidence="1">A</strain>
    </source>
</reference>
<dbReference type="InterPro" id="IPR021373">
    <property type="entry name" value="DUF2993"/>
</dbReference>
<evidence type="ECO:0000313" key="1">
    <source>
        <dbReference type="EMBL" id="NDJ19440.1"/>
    </source>
</evidence>
<dbReference type="AlphaFoldDB" id="A0A8J7ZCI5"/>
<gene>
    <name evidence="1" type="ORF">GS601_19475</name>
</gene>
<dbReference type="Proteomes" id="UP000646053">
    <property type="component" value="Unassembled WGS sequence"/>
</dbReference>
<evidence type="ECO:0000313" key="2">
    <source>
        <dbReference type="Proteomes" id="UP000646053"/>
    </source>
</evidence>
<sequence length="243" mass="26732">MPDIGKEAINKTAEIGIKSQLDEVEEVDVEIETDPLKLVSGQVDHVSIKGEGMVMQKDLRIEEMNLETGSVAINPLSVAFGKVELTHPTDAETLVTLLEADINRAFNSDFVRAKMQNLDVHVDQELATVDTQSLKFGLPGEGKVALSTDVILQNSNERKQVSFTAIPKIIDAGQQVVLEDVQYADGQELSPELTQALLQQATELLDLRNFELEGMSLKLKKLDVQRGKVVLQSEAHVEQFPSS</sequence>
<name>A0A8J7ZCI5_9CYAN</name>